<dbReference type="AlphaFoldDB" id="A0A106QCU7"/>
<evidence type="ECO:0000313" key="2">
    <source>
        <dbReference type="EMBL" id="KWA84095.1"/>
    </source>
</evidence>
<evidence type="ECO:0000256" key="1">
    <source>
        <dbReference type="SAM" id="Phobius"/>
    </source>
</evidence>
<dbReference type="EMBL" id="LPHD01000049">
    <property type="protein sequence ID" value="KWA84095.1"/>
    <property type="molecule type" value="Genomic_DNA"/>
</dbReference>
<name>A0A106QCU7_9BURK</name>
<keyword evidence="1" id="KW-1133">Transmembrane helix</keyword>
<keyword evidence="1" id="KW-0472">Membrane</keyword>
<sequence length="225" mass="24139">MKATHKVAVDWHDVVDLPGNSGHARAQLRQVVGFSDELVVGPRNVGLAQAELSSRRVGVDAVGMALLPGAEACTTGLPKCRVYLPPRAEIVGNLPFVRFAVCADSCLDAFRVGFVVGRVDLWMGRAVLTMFLAYGLSVPLTIVGISLSDSSCMPPFVVLVTAVATRTTNQLACRGQRGTLLTAFLAHGAVKKERFNQCMAAFFVALMLFQHFDSARISEQLASFG</sequence>
<keyword evidence="1" id="KW-0812">Transmembrane</keyword>
<gene>
    <name evidence="2" type="ORF">WL29_22275</name>
</gene>
<feature type="transmembrane region" description="Helical" evidence="1">
    <location>
        <begin position="126"/>
        <end position="147"/>
    </location>
</feature>
<evidence type="ECO:0000313" key="3">
    <source>
        <dbReference type="Proteomes" id="UP000060630"/>
    </source>
</evidence>
<protein>
    <submittedName>
        <fullName evidence="2">Uncharacterized protein</fullName>
    </submittedName>
</protein>
<organism evidence="2 3">
    <name type="scientific">Burkholderia ubonensis</name>
    <dbReference type="NCBI Taxonomy" id="101571"/>
    <lineage>
        <taxon>Bacteria</taxon>
        <taxon>Pseudomonadati</taxon>
        <taxon>Pseudomonadota</taxon>
        <taxon>Betaproteobacteria</taxon>
        <taxon>Burkholderiales</taxon>
        <taxon>Burkholderiaceae</taxon>
        <taxon>Burkholderia</taxon>
        <taxon>Burkholderia cepacia complex</taxon>
    </lineage>
</organism>
<accession>A0A106QCU7</accession>
<reference evidence="2 3" key="1">
    <citation type="submission" date="2015-11" db="EMBL/GenBank/DDBJ databases">
        <title>Expanding the genomic diversity of Burkholderia species for the development of highly accurate diagnostics.</title>
        <authorList>
            <person name="Sahl J."/>
            <person name="Keim P."/>
            <person name="Wagner D."/>
        </authorList>
    </citation>
    <scope>NUCLEOTIDE SEQUENCE [LARGE SCALE GENOMIC DNA]</scope>
    <source>
        <strain evidence="2 3">MSMB2087WGS</strain>
    </source>
</reference>
<dbReference type="Proteomes" id="UP000060630">
    <property type="component" value="Unassembled WGS sequence"/>
</dbReference>
<comment type="caution">
    <text evidence="2">The sequence shown here is derived from an EMBL/GenBank/DDBJ whole genome shotgun (WGS) entry which is preliminary data.</text>
</comment>
<proteinExistence type="predicted"/>